<keyword evidence="2" id="KW-1185">Reference proteome</keyword>
<proteinExistence type="predicted"/>
<evidence type="ECO:0000313" key="2">
    <source>
        <dbReference type="Proteomes" id="UP001218629"/>
    </source>
</evidence>
<protein>
    <submittedName>
        <fullName evidence="1">Uncharacterized protein</fullName>
    </submittedName>
</protein>
<name>A0ABY8AK78_9ACTN</name>
<sequence length="79" mass="8717">MSPAVVEFMEDLATDVAKQHAFSEAPAQYLAASRLSEQERQAVLSGDAEQVRSMMADHTSVKEQPDAHIIIIYAPDEEN</sequence>
<organism evidence="1 2">
    <name type="scientific">Streptomyces yunnanensis</name>
    <dbReference type="NCBI Taxonomy" id="156453"/>
    <lineage>
        <taxon>Bacteria</taxon>
        <taxon>Bacillati</taxon>
        <taxon>Actinomycetota</taxon>
        <taxon>Actinomycetes</taxon>
        <taxon>Kitasatosporales</taxon>
        <taxon>Streptomycetaceae</taxon>
        <taxon>Streptomyces</taxon>
    </lineage>
</organism>
<dbReference type="EMBL" id="CP095749">
    <property type="protein sequence ID" value="WEB45430.1"/>
    <property type="molecule type" value="Genomic_DNA"/>
</dbReference>
<evidence type="ECO:0000313" key="1">
    <source>
        <dbReference type="EMBL" id="WEB45430.1"/>
    </source>
</evidence>
<gene>
    <name evidence="1" type="ORF">MOV08_43215</name>
</gene>
<dbReference type="Proteomes" id="UP001218629">
    <property type="component" value="Chromosome"/>
</dbReference>
<accession>A0ABY8AK78</accession>
<dbReference type="RefSeq" id="WP_275311604.1">
    <property type="nucleotide sequence ID" value="NZ_CP095749.1"/>
</dbReference>
<reference evidence="1 2" key="1">
    <citation type="submission" date="2022-03" db="EMBL/GenBank/DDBJ databases">
        <title>Streptomyces yunnanensis P86,complete genome.</title>
        <authorList>
            <person name="Chen S."/>
            <person name="Zhang Q."/>
        </authorList>
    </citation>
    <scope>NUCLEOTIDE SEQUENCE [LARGE SCALE GENOMIC DNA]</scope>
    <source>
        <strain evidence="1 2">P86</strain>
    </source>
</reference>